<accession>A0AAE3AYM2</accession>
<reference evidence="3 4" key="1">
    <citation type="submission" date="2021-10" db="EMBL/GenBank/DDBJ databases">
        <title>Anaerobic single-cell dispensing facilitates the cultivation of human gut bacteria.</title>
        <authorList>
            <person name="Afrizal A."/>
        </authorList>
    </citation>
    <scope>NUCLEOTIDE SEQUENCE [LARGE SCALE GENOMIC DNA]</scope>
    <source>
        <strain evidence="3 4">CLA-AA-H244</strain>
    </source>
</reference>
<dbReference type="Proteomes" id="UP001199355">
    <property type="component" value="Unassembled WGS sequence"/>
</dbReference>
<proteinExistence type="predicted"/>
<dbReference type="SMART" id="SM00481">
    <property type="entry name" value="POLIIIAc"/>
    <property type="match status" value="1"/>
</dbReference>
<dbReference type="InterPro" id="IPR052018">
    <property type="entry name" value="PHP_domain"/>
</dbReference>
<feature type="domain" description="Polymerase/histidinol phosphatase N-terminal" evidence="2">
    <location>
        <begin position="247"/>
        <end position="314"/>
    </location>
</feature>
<dbReference type="Pfam" id="PF20374">
    <property type="entry name" value="DUF6669"/>
    <property type="match status" value="1"/>
</dbReference>
<dbReference type="GO" id="GO:0004534">
    <property type="term" value="F:5'-3' RNA exonuclease activity"/>
    <property type="evidence" value="ECO:0007669"/>
    <property type="project" value="TreeGrafter"/>
</dbReference>
<evidence type="ECO:0000313" key="4">
    <source>
        <dbReference type="Proteomes" id="UP001199355"/>
    </source>
</evidence>
<dbReference type="InterPro" id="IPR003141">
    <property type="entry name" value="Pol/His_phosphatase_N"/>
</dbReference>
<evidence type="ECO:0000256" key="1">
    <source>
        <dbReference type="SAM" id="MobiDB-lite"/>
    </source>
</evidence>
<dbReference type="SUPFAM" id="SSF89550">
    <property type="entry name" value="PHP domain-like"/>
    <property type="match status" value="1"/>
</dbReference>
<dbReference type="PANTHER" id="PTHR42924">
    <property type="entry name" value="EXONUCLEASE"/>
    <property type="match status" value="1"/>
</dbReference>
<keyword evidence="4" id="KW-1185">Reference proteome</keyword>
<sequence length="582" mass="63102">MTTDQNYQQIYRVGGMLDAGFVGQITYTISLDQVYDELDIHFSFDKRLYSESDVTPELIDRLQTLCTAKYNAPTYPVEEFRQTILHEMKTEIHTMAELNDNFIGCIHRQLTDRHMLYTKEFTSDGCLAQDTFSGVLKVTVLVFNVLLDNTQYTLTVSGHPVGQGVIAPNFNLMDTVKTAAGNAGASNAAGSADNSCEAESAPASAVATAGSSGVSGAGSAATAGDSSTTGSSSAGNTVTASTRFKRLELHNHTVESDGSLTCQELTEYLAADHVDAFAITDHNTTSGQKKIEQLLEEKHYPISLIRGMEYTTYFGHILCLNLAKYVPWNSIDQHRPELLFEAAREKGALVGIAHPFSYGDPFARGCRFEMTVSDYSKVDFIEIFNYPESLHEVNERGTNLWMSLIFSGYQITATSGMDLHNRAKLAGCYATYIEGKNGGNIASELDTAIHTHRTWVSKGALLLTEVLPETNELLLTFTDAHKTGFAVPKTAQVVLKGKDKTFTTSVSLDKPVRVSLNQLSGTDPIIPLLYEAASDSCVNAAAASTSCSNTADASSAAGQLKEIDALPAIEGLLCVSPVLYRD</sequence>
<dbReference type="InterPro" id="IPR046610">
    <property type="entry name" value="DUF6669"/>
</dbReference>
<dbReference type="InterPro" id="IPR016195">
    <property type="entry name" value="Pol/histidinol_Pase-like"/>
</dbReference>
<name>A0AAE3AYM2_9FIRM</name>
<dbReference type="NCBIfam" id="NF038032">
    <property type="entry name" value="CehA_McbA_metalo"/>
    <property type="match status" value="1"/>
</dbReference>
<comment type="caution">
    <text evidence="3">The sequence shown here is derived from an EMBL/GenBank/DDBJ whole genome shotgun (WGS) entry which is preliminary data.</text>
</comment>
<dbReference type="AlphaFoldDB" id="A0AAE3AYM2"/>
<protein>
    <submittedName>
        <fullName evidence="3">CehA/McbA family metallohydrolase</fullName>
    </submittedName>
</protein>
<organism evidence="3 4">
    <name type="scientific">Gallintestinimicrobium propionicum</name>
    <dbReference type="NCBI Taxonomy" id="2981770"/>
    <lineage>
        <taxon>Bacteria</taxon>
        <taxon>Bacillati</taxon>
        <taxon>Bacillota</taxon>
        <taxon>Clostridia</taxon>
        <taxon>Lachnospirales</taxon>
        <taxon>Lachnospiraceae</taxon>
        <taxon>Gallintestinimicrobium</taxon>
    </lineage>
</organism>
<gene>
    <name evidence="3" type="ORF">LKD45_12215</name>
</gene>
<dbReference type="Gene3D" id="3.20.20.140">
    <property type="entry name" value="Metal-dependent hydrolases"/>
    <property type="match status" value="1"/>
</dbReference>
<dbReference type="EMBL" id="JAJEQF010000036">
    <property type="protein sequence ID" value="MCC2168442.1"/>
    <property type="molecule type" value="Genomic_DNA"/>
</dbReference>
<dbReference type="GO" id="GO:0035312">
    <property type="term" value="F:5'-3' DNA exonuclease activity"/>
    <property type="evidence" value="ECO:0007669"/>
    <property type="project" value="TreeGrafter"/>
</dbReference>
<feature type="region of interest" description="Disordered" evidence="1">
    <location>
        <begin position="217"/>
        <end position="237"/>
    </location>
</feature>
<evidence type="ECO:0000313" key="3">
    <source>
        <dbReference type="EMBL" id="MCC2168442.1"/>
    </source>
</evidence>
<dbReference type="RefSeq" id="WP_308728691.1">
    <property type="nucleotide sequence ID" value="NZ_JAJEQF010000036.1"/>
</dbReference>
<evidence type="ECO:0000259" key="2">
    <source>
        <dbReference type="SMART" id="SM00481"/>
    </source>
</evidence>
<dbReference type="PANTHER" id="PTHR42924:SF3">
    <property type="entry name" value="POLYMERASE_HISTIDINOL PHOSPHATASE N-TERMINAL DOMAIN-CONTAINING PROTEIN"/>
    <property type="match status" value="1"/>
</dbReference>